<keyword evidence="11" id="KW-1185">Reference proteome</keyword>
<dbReference type="InterPro" id="IPR001722">
    <property type="entry name" value="Glyco_hydro_7"/>
</dbReference>
<keyword evidence="5" id="KW-0325">Glycoprotein</keyword>
<keyword evidence="4 9" id="KW-0136">Cellulose degradation</keyword>
<evidence type="ECO:0000313" key="11">
    <source>
        <dbReference type="Proteomes" id="UP001324427"/>
    </source>
</evidence>
<sequence length="287" mass="30063">MVLLNQEFSFTVDVSNLPCGMNGALYMAAMDASGGRSRLNPAGATYGTGYCDAQCGAPSWINGVANVDDLGACCSEMDIWEANAVATQLTPHACNVTGLYECSGAACGTDGVCDKSGCGFNPYGLGAPDFYGYHDVVDTSKPFTVVTQFLTSDNTSSGSLTEIRRLYVQNSTVIQNANVQFDNTTIDSITNAYCNASAPSFEARGGLAQMGEALGRGMVLILSIWNDASAYMDWLDSGTAGPCNSTQGNPAIIEAEDPATSVTFSQIKWGDIGSTYESSAGTSYYSS</sequence>
<evidence type="ECO:0000256" key="3">
    <source>
        <dbReference type="ARBA" id="ARBA00022801"/>
    </source>
</evidence>
<dbReference type="GO" id="GO:0030245">
    <property type="term" value="P:cellulose catabolic process"/>
    <property type="evidence" value="ECO:0007669"/>
    <property type="project" value="UniProtKB-KW"/>
</dbReference>
<protein>
    <recommendedName>
        <fullName evidence="9">Glucanase</fullName>
        <ecNumber evidence="9">3.2.1.-</ecNumber>
    </recommendedName>
</protein>
<dbReference type="Gene3D" id="2.70.100.10">
    <property type="entry name" value="Glycoside hydrolase, family 7, domain"/>
    <property type="match status" value="1"/>
</dbReference>
<dbReference type="GO" id="GO:0008810">
    <property type="term" value="F:cellulase activity"/>
    <property type="evidence" value="ECO:0007669"/>
    <property type="project" value="UniProtKB-EC"/>
</dbReference>
<evidence type="ECO:0000313" key="10">
    <source>
        <dbReference type="EMBL" id="KAK4544537.1"/>
    </source>
</evidence>
<dbReference type="EC" id="3.2.1.-" evidence="9"/>
<keyword evidence="8 9" id="KW-0624">Polysaccharide degradation</keyword>
<dbReference type="InterPro" id="IPR037019">
    <property type="entry name" value="Glyco_hydro_7_sf"/>
</dbReference>
<comment type="caution">
    <text evidence="10">The sequence shown here is derived from an EMBL/GenBank/DDBJ whole genome shotgun (WGS) entry which is preliminary data.</text>
</comment>
<reference evidence="10 11" key="1">
    <citation type="submission" date="2021-11" db="EMBL/GenBank/DDBJ databases">
        <title>Black yeast isolated from Biological Soil Crust.</title>
        <authorList>
            <person name="Kurbessoian T."/>
        </authorList>
    </citation>
    <scope>NUCLEOTIDE SEQUENCE [LARGE SCALE GENOMIC DNA]</scope>
    <source>
        <strain evidence="10 11">CCFEE 5522</strain>
    </source>
</reference>
<evidence type="ECO:0000256" key="4">
    <source>
        <dbReference type="ARBA" id="ARBA00023001"/>
    </source>
</evidence>
<comment type="catalytic activity">
    <reaction evidence="1">
        <text>Endohydrolysis of (1-&gt;4)-beta-D-glucosidic linkages in cellulose, lichenin and cereal beta-D-glucans.</text>
        <dbReference type="EC" id="3.2.1.4"/>
    </reaction>
</comment>
<gene>
    <name evidence="10" type="ORF">LTR36_004109</name>
</gene>
<proteinExistence type="inferred from homology"/>
<dbReference type="AlphaFoldDB" id="A0AAV9JGU9"/>
<dbReference type="EMBL" id="JAVFHQ010000024">
    <property type="protein sequence ID" value="KAK4544537.1"/>
    <property type="molecule type" value="Genomic_DNA"/>
</dbReference>
<evidence type="ECO:0000256" key="5">
    <source>
        <dbReference type="ARBA" id="ARBA00023180"/>
    </source>
</evidence>
<dbReference type="Pfam" id="PF00840">
    <property type="entry name" value="Glyco_hydro_7"/>
    <property type="match status" value="1"/>
</dbReference>
<accession>A0AAV9JGU9</accession>
<evidence type="ECO:0000256" key="9">
    <source>
        <dbReference type="RuleBase" id="RU361164"/>
    </source>
</evidence>
<dbReference type="InterPro" id="IPR013320">
    <property type="entry name" value="ConA-like_dom_sf"/>
</dbReference>
<dbReference type="SUPFAM" id="SSF49899">
    <property type="entry name" value="Concanavalin A-like lectins/glucanases"/>
    <property type="match status" value="1"/>
</dbReference>
<keyword evidence="6" id="KW-0119">Carbohydrate metabolism</keyword>
<organism evidence="10 11">
    <name type="scientific">Oleoguttula mirabilis</name>
    <dbReference type="NCBI Taxonomy" id="1507867"/>
    <lineage>
        <taxon>Eukaryota</taxon>
        <taxon>Fungi</taxon>
        <taxon>Dikarya</taxon>
        <taxon>Ascomycota</taxon>
        <taxon>Pezizomycotina</taxon>
        <taxon>Dothideomycetes</taxon>
        <taxon>Dothideomycetidae</taxon>
        <taxon>Mycosphaerellales</taxon>
        <taxon>Teratosphaeriaceae</taxon>
        <taxon>Oleoguttula</taxon>
    </lineage>
</organism>
<dbReference type="PRINTS" id="PR00734">
    <property type="entry name" value="GLHYDRLASE7"/>
</dbReference>
<evidence type="ECO:0000256" key="2">
    <source>
        <dbReference type="ARBA" id="ARBA00006044"/>
    </source>
</evidence>
<keyword evidence="3 9" id="KW-0378">Hydrolase</keyword>
<dbReference type="PANTHER" id="PTHR33753:SF1">
    <property type="entry name" value="ENDO-BETA-1,4-GLUCANASE CELB"/>
    <property type="match status" value="1"/>
</dbReference>
<name>A0AAV9JGU9_9PEZI</name>
<keyword evidence="7 9" id="KW-0326">Glycosidase</keyword>
<evidence type="ECO:0000256" key="8">
    <source>
        <dbReference type="ARBA" id="ARBA00023326"/>
    </source>
</evidence>
<comment type="similarity">
    <text evidence="2 9">Belongs to the glycosyl hydrolase 7 (cellulase C) family.</text>
</comment>
<evidence type="ECO:0000256" key="7">
    <source>
        <dbReference type="ARBA" id="ARBA00023295"/>
    </source>
</evidence>
<evidence type="ECO:0000256" key="6">
    <source>
        <dbReference type="ARBA" id="ARBA00023277"/>
    </source>
</evidence>
<dbReference type="PANTHER" id="PTHR33753">
    <property type="entry name" value="1,4-BETA-D-GLUCAN CELLOBIOHYDROLASE B"/>
    <property type="match status" value="1"/>
</dbReference>
<evidence type="ECO:0000256" key="1">
    <source>
        <dbReference type="ARBA" id="ARBA00000966"/>
    </source>
</evidence>
<dbReference type="Proteomes" id="UP001324427">
    <property type="component" value="Unassembled WGS sequence"/>
</dbReference>